<feature type="compositionally biased region" description="Basic and acidic residues" evidence="1">
    <location>
        <begin position="106"/>
        <end position="117"/>
    </location>
</feature>
<feature type="compositionally biased region" description="Basic and acidic residues" evidence="1">
    <location>
        <begin position="305"/>
        <end position="316"/>
    </location>
</feature>
<evidence type="ECO:0000256" key="1">
    <source>
        <dbReference type="SAM" id="MobiDB-lite"/>
    </source>
</evidence>
<feature type="compositionally biased region" description="Basic and acidic residues" evidence="1">
    <location>
        <begin position="227"/>
        <end position="236"/>
    </location>
</feature>
<feature type="compositionally biased region" description="Basic and acidic residues" evidence="1">
    <location>
        <begin position="181"/>
        <end position="190"/>
    </location>
</feature>
<dbReference type="OrthoDB" id="2799468at2759"/>
<accession>M2QT02</accession>
<reference evidence="2 3" key="1">
    <citation type="journal article" date="2012" name="Proc. Natl. Acad. Sci. U.S.A.">
        <title>Comparative genomics of Ceriporiopsis subvermispora and Phanerochaete chrysosporium provide insight into selective ligninolysis.</title>
        <authorList>
            <person name="Fernandez-Fueyo E."/>
            <person name="Ruiz-Duenas F.J."/>
            <person name="Ferreira P."/>
            <person name="Floudas D."/>
            <person name="Hibbett D.S."/>
            <person name="Canessa P."/>
            <person name="Larrondo L.F."/>
            <person name="James T.Y."/>
            <person name="Seelenfreund D."/>
            <person name="Lobos S."/>
            <person name="Polanco R."/>
            <person name="Tello M."/>
            <person name="Honda Y."/>
            <person name="Watanabe T."/>
            <person name="Watanabe T."/>
            <person name="Ryu J.S."/>
            <person name="Kubicek C.P."/>
            <person name="Schmoll M."/>
            <person name="Gaskell J."/>
            <person name="Hammel K.E."/>
            <person name="St John F.J."/>
            <person name="Vanden Wymelenberg A."/>
            <person name="Sabat G."/>
            <person name="Splinter BonDurant S."/>
            <person name="Syed K."/>
            <person name="Yadav J.S."/>
            <person name="Doddapaneni H."/>
            <person name="Subramanian V."/>
            <person name="Lavin J.L."/>
            <person name="Oguiza J.A."/>
            <person name="Perez G."/>
            <person name="Pisabarro A.G."/>
            <person name="Ramirez L."/>
            <person name="Santoyo F."/>
            <person name="Master E."/>
            <person name="Coutinho P.M."/>
            <person name="Henrissat B."/>
            <person name="Lombard V."/>
            <person name="Magnuson J.K."/>
            <person name="Kuees U."/>
            <person name="Hori C."/>
            <person name="Igarashi K."/>
            <person name="Samejima M."/>
            <person name="Held B.W."/>
            <person name="Barry K.W."/>
            <person name="LaButti K.M."/>
            <person name="Lapidus A."/>
            <person name="Lindquist E.A."/>
            <person name="Lucas S.M."/>
            <person name="Riley R."/>
            <person name="Salamov A.A."/>
            <person name="Hoffmeister D."/>
            <person name="Schwenk D."/>
            <person name="Hadar Y."/>
            <person name="Yarden O."/>
            <person name="de Vries R.P."/>
            <person name="Wiebenga A."/>
            <person name="Stenlid J."/>
            <person name="Eastwood D."/>
            <person name="Grigoriev I.V."/>
            <person name="Berka R.M."/>
            <person name="Blanchette R.A."/>
            <person name="Kersten P."/>
            <person name="Martinez A.T."/>
            <person name="Vicuna R."/>
            <person name="Cullen D."/>
        </authorList>
    </citation>
    <scope>NUCLEOTIDE SEQUENCE [LARGE SCALE GENOMIC DNA]</scope>
    <source>
        <strain evidence="2 3">B</strain>
    </source>
</reference>
<feature type="region of interest" description="Disordered" evidence="1">
    <location>
        <begin position="181"/>
        <end position="345"/>
    </location>
</feature>
<feature type="compositionally biased region" description="Basic and acidic residues" evidence="1">
    <location>
        <begin position="329"/>
        <end position="345"/>
    </location>
</feature>
<proteinExistence type="predicted"/>
<sequence>MSSNAESIMAAAHLDASRFSTSRVDLKNIGEAEARKLMSAEHKALGYRPPPGSLAAEAQSAAAKHPEAKAGVPEQLLKQAAIEDAERIRNERENTNVNPDALGEAGARKLMSEEHKALGYRPPPGSLAAEAQSAASKHPDGAAHPATHDLQRAALEDAAKIKEANAQEAIRLDKLGQAEARKLMSEEHKALGYRPPPGSLAAEAQSAAAKHPDASVGVDTATLSKAALEDAKKIESQRNGTSPTDAPELNLDTISAPETRALQSEEQKTLGYRPPSDSLTAQAQSVVDSRANEPVTKDLSSTIQSEEHKALGHRPETGTLAATAQSLADKNEADGGDRKLGDVGL</sequence>
<evidence type="ECO:0000313" key="3">
    <source>
        <dbReference type="Proteomes" id="UP000016930"/>
    </source>
</evidence>
<keyword evidence="3" id="KW-1185">Reference proteome</keyword>
<evidence type="ECO:0008006" key="4">
    <source>
        <dbReference type="Google" id="ProtNLM"/>
    </source>
</evidence>
<protein>
    <recommendedName>
        <fullName evidence="4">SMP domain-containing protein</fullName>
    </recommendedName>
</protein>
<feature type="compositionally biased region" description="Basic and acidic residues" evidence="1">
    <location>
        <begin position="84"/>
        <end position="94"/>
    </location>
</feature>
<feature type="compositionally biased region" description="Polar residues" evidence="1">
    <location>
        <begin position="277"/>
        <end position="287"/>
    </location>
</feature>
<name>M2QT02_CERS8</name>
<feature type="compositionally biased region" description="Low complexity" evidence="1">
    <location>
        <begin position="53"/>
        <end position="63"/>
    </location>
</feature>
<gene>
    <name evidence="2" type="ORF">CERSUDRAFT_97093</name>
</gene>
<feature type="compositionally biased region" description="Basic and acidic residues" evidence="1">
    <location>
        <begin position="137"/>
        <end position="159"/>
    </location>
</feature>
<feature type="region of interest" description="Disordered" evidence="1">
    <location>
        <begin position="44"/>
        <end position="159"/>
    </location>
</feature>
<dbReference type="STRING" id="914234.M2QT02"/>
<evidence type="ECO:0000313" key="2">
    <source>
        <dbReference type="EMBL" id="EMD35170.1"/>
    </source>
</evidence>
<dbReference type="EMBL" id="KB445801">
    <property type="protein sequence ID" value="EMD35170.1"/>
    <property type="molecule type" value="Genomic_DNA"/>
</dbReference>
<dbReference type="AlphaFoldDB" id="M2QT02"/>
<organism evidence="2 3">
    <name type="scientific">Ceriporiopsis subvermispora (strain B)</name>
    <name type="common">White-rot fungus</name>
    <name type="synonym">Gelatoporia subvermispora</name>
    <dbReference type="NCBI Taxonomy" id="914234"/>
    <lineage>
        <taxon>Eukaryota</taxon>
        <taxon>Fungi</taxon>
        <taxon>Dikarya</taxon>
        <taxon>Basidiomycota</taxon>
        <taxon>Agaricomycotina</taxon>
        <taxon>Agaricomycetes</taxon>
        <taxon>Polyporales</taxon>
        <taxon>Gelatoporiaceae</taxon>
        <taxon>Gelatoporia</taxon>
    </lineage>
</organism>
<dbReference type="Proteomes" id="UP000016930">
    <property type="component" value="Unassembled WGS sequence"/>
</dbReference>
<dbReference type="HOGENOM" id="CLU_069170_0_0_1"/>